<evidence type="ECO:0000313" key="1">
    <source>
        <dbReference type="EMBL" id="TDG02516.1"/>
    </source>
</evidence>
<sequence length="104" mass="11824">MNPLACCKKPLSVQRKGDMGITQAELAKGLLTRPRVAIFMGPLRSWQMELTADEKVLAVETQRGHPKTWRVLDDAIAFACEHCKDAEEIRIRFKDREFVAGNIR</sequence>
<dbReference type="EMBL" id="SMOD01000060">
    <property type="protein sequence ID" value="TDG02516.1"/>
    <property type="molecule type" value="Genomic_DNA"/>
</dbReference>
<accession>A0A4R5L322</accession>
<dbReference type="Proteomes" id="UP000295606">
    <property type="component" value="Unassembled WGS sequence"/>
</dbReference>
<organism evidence="1 2">
    <name type="scientific">Paraburkholderia guartelaensis</name>
    <dbReference type="NCBI Taxonomy" id="2546446"/>
    <lineage>
        <taxon>Bacteria</taxon>
        <taxon>Pseudomonadati</taxon>
        <taxon>Pseudomonadota</taxon>
        <taxon>Betaproteobacteria</taxon>
        <taxon>Burkholderiales</taxon>
        <taxon>Burkholderiaceae</taxon>
        <taxon>Paraburkholderia</taxon>
    </lineage>
</organism>
<proteinExistence type="predicted"/>
<reference evidence="1 2" key="1">
    <citation type="submission" date="2019-03" db="EMBL/GenBank/DDBJ databases">
        <title>Paraburkholderia sp. isolated from native Mimosa gymnas in Guartela State Park, Brazil.</title>
        <authorList>
            <person name="Paulitsch F."/>
            <person name="Hungria M."/>
            <person name="Delamuta J.R.M."/>
            <person name="Ribeiro R.A."/>
            <person name="Dall'Agnol R."/>
            <person name="Silva J.S.B."/>
        </authorList>
    </citation>
    <scope>NUCLEOTIDE SEQUENCE [LARGE SCALE GENOMIC DNA]</scope>
    <source>
        <strain evidence="1 2">CNPSo 3008</strain>
    </source>
</reference>
<dbReference type="AlphaFoldDB" id="A0A4R5L322"/>
<protein>
    <submittedName>
        <fullName evidence="1">Uncharacterized protein</fullName>
    </submittedName>
</protein>
<comment type="caution">
    <text evidence="1">The sequence shown here is derived from an EMBL/GenBank/DDBJ whole genome shotgun (WGS) entry which is preliminary data.</text>
</comment>
<dbReference type="OrthoDB" id="9133934at2"/>
<name>A0A4R5L322_9BURK</name>
<gene>
    <name evidence="1" type="ORF">E1N52_39315</name>
</gene>
<evidence type="ECO:0000313" key="2">
    <source>
        <dbReference type="Proteomes" id="UP000295606"/>
    </source>
</evidence>
<dbReference type="RefSeq" id="WP_133190077.1">
    <property type="nucleotide sequence ID" value="NZ_SMOD01000060.1"/>
</dbReference>